<dbReference type="GO" id="GO:0030170">
    <property type="term" value="F:pyridoxal phosphate binding"/>
    <property type="evidence" value="ECO:0007669"/>
    <property type="project" value="InterPro"/>
</dbReference>
<dbReference type="GO" id="GO:0005737">
    <property type="term" value="C:cytoplasm"/>
    <property type="evidence" value="ECO:0007669"/>
    <property type="project" value="TreeGrafter"/>
</dbReference>
<dbReference type="FunFam" id="3.40.640.10:FF:000046">
    <property type="entry name" value="Cystathionine gamma-lyase"/>
    <property type="match status" value="1"/>
</dbReference>
<dbReference type="SUPFAM" id="SSF53383">
    <property type="entry name" value="PLP-dependent transferases"/>
    <property type="match status" value="1"/>
</dbReference>
<dbReference type="InterPro" id="IPR015421">
    <property type="entry name" value="PyrdxlP-dep_Trfase_major"/>
</dbReference>
<evidence type="ECO:0000313" key="7">
    <source>
        <dbReference type="Proteomes" id="UP000232323"/>
    </source>
</evidence>
<keyword evidence="3 4" id="KW-0663">Pyridoxal phosphate</keyword>
<comment type="cofactor">
    <cofactor evidence="1 5">
        <name>pyridoxal 5'-phosphate</name>
        <dbReference type="ChEBI" id="CHEBI:597326"/>
    </cofactor>
</comment>
<dbReference type="FunFam" id="3.90.1150.10:FF:000087">
    <property type="entry name" value="Putative methionine gamma-lyase"/>
    <property type="match status" value="1"/>
</dbReference>
<organism evidence="6 7">
    <name type="scientific">Chlamydomonas eustigma</name>
    <dbReference type="NCBI Taxonomy" id="1157962"/>
    <lineage>
        <taxon>Eukaryota</taxon>
        <taxon>Viridiplantae</taxon>
        <taxon>Chlorophyta</taxon>
        <taxon>core chlorophytes</taxon>
        <taxon>Chlorophyceae</taxon>
        <taxon>CS clade</taxon>
        <taxon>Chlamydomonadales</taxon>
        <taxon>Chlamydomonadaceae</taxon>
        <taxon>Chlamydomonas</taxon>
    </lineage>
</organism>
<comment type="caution">
    <text evidence="6">The sequence shown here is derived from an EMBL/GenBank/DDBJ whole genome shotgun (WGS) entry which is preliminary data.</text>
</comment>
<sequence length="460" mass="49675">MEALQRVTSMKIKEFGEYGGVNPSIEVSTTFTVLDPATLDELFLGHTGPQHGCFLYGRSFNPTVRALGRHLAAMEGTEAAYACSSGMAAISSTLMALCNSGDHIVCSSTVYGGTFSLLKSFLPIKCNISTTFVNVNDVDAVTAAINDKTKVIYAEAQSNPTLVASDLPSLAKIAREKGLKLVVDNTFTPYVVSPVKHGADIVVHSMTKFMSGASDIIAGVVCGPARFIDDLMNLHTAGPFMLLGPTMDPKVASELLLRLPHLPVRMQEHSRRALYFAQGLEALGAKVVYPGLPSHPGHKTMASITNNGFGFGGVLGIEFESAELADVFMQRLQNKHGFGYIAVSLGYFDTLMCISASSTSSELSADQRAAAGIPSGYLRMSVGITGVVEQRWEQLRESYEFVKRVGTSSQYKAVKVKRHGEDHTAAPILWWHSEGPLSEKAEDDEEVEFCKLPAKRPRAV</sequence>
<evidence type="ECO:0000256" key="2">
    <source>
        <dbReference type="ARBA" id="ARBA00009077"/>
    </source>
</evidence>
<dbReference type="InterPro" id="IPR000277">
    <property type="entry name" value="Cys/Met-Metab_PyrdxlP-dep_enz"/>
</dbReference>
<dbReference type="AlphaFoldDB" id="A0A250XKB7"/>
<evidence type="ECO:0000256" key="5">
    <source>
        <dbReference type="RuleBase" id="RU362118"/>
    </source>
</evidence>
<feature type="modified residue" description="N6-(pyridoxal phosphate)lysine" evidence="4">
    <location>
        <position position="208"/>
    </location>
</feature>
<dbReference type="InterPro" id="IPR015424">
    <property type="entry name" value="PyrdxlP-dep_Trfase"/>
</dbReference>
<reference evidence="6 7" key="1">
    <citation type="submission" date="2017-08" db="EMBL/GenBank/DDBJ databases">
        <title>Acidophilic green algal genome provides insights into adaptation to an acidic environment.</title>
        <authorList>
            <person name="Hirooka S."/>
            <person name="Hirose Y."/>
            <person name="Kanesaki Y."/>
            <person name="Higuchi S."/>
            <person name="Fujiwara T."/>
            <person name="Onuma R."/>
            <person name="Era A."/>
            <person name="Ohbayashi R."/>
            <person name="Uzuka A."/>
            <person name="Nozaki H."/>
            <person name="Yoshikawa H."/>
            <person name="Miyagishima S.Y."/>
        </authorList>
    </citation>
    <scope>NUCLEOTIDE SEQUENCE [LARGE SCALE GENOMIC DNA]</scope>
    <source>
        <strain evidence="6 7">NIES-2499</strain>
    </source>
</reference>
<dbReference type="EMBL" id="BEGY01000100">
    <property type="protein sequence ID" value="GAX83508.1"/>
    <property type="molecule type" value="Genomic_DNA"/>
</dbReference>
<dbReference type="GO" id="GO:0019346">
    <property type="term" value="P:transsulfuration"/>
    <property type="evidence" value="ECO:0007669"/>
    <property type="project" value="InterPro"/>
</dbReference>
<accession>A0A250XKB7</accession>
<dbReference type="GO" id="GO:0016846">
    <property type="term" value="F:carbon-sulfur lyase activity"/>
    <property type="evidence" value="ECO:0007669"/>
    <property type="project" value="TreeGrafter"/>
</dbReference>
<dbReference type="OrthoDB" id="3512640at2759"/>
<dbReference type="Pfam" id="PF01053">
    <property type="entry name" value="Cys_Met_Meta_PP"/>
    <property type="match status" value="1"/>
</dbReference>
<evidence type="ECO:0000256" key="3">
    <source>
        <dbReference type="ARBA" id="ARBA00022898"/>
    </source>
</evidence>
<comment type="similarity">
    <text evidence="2 5">Belongs to the trans-sulfuration enzymes family.</text>
</comment>
<evidence type="ECO:0000256" key="1">
    <source>
        <dbReference type="ARBA" id="ARBA00001933"/>
    </source>
</evidence>
<evidence type="ECO:0008006" key="8">
    <source>
        <dbReference type="Google" id="ProtNLM"/>
    </source>
</evidence>
<gene>
    <name evidence="6" type="ORF">CEUSTIGMA_g10933.t1</name>
</gene>
<keyword evidence="7" id="KW-1185">Reference proteome</keyword>
<dbReference type="Gene3D" id="3.40.640.10">
    <property type="entry name" value="Type I PLP-dependent aspartate aminotransferase-like (Major domain)"/>
    <property type="match status" value="1"/>
</dbReference>
<dbReference type="Proteomes" id="UP000232323">
    <property type="component" value="Unassembled WGS sequence"/>
</dbReference>
<evidence type="ECO:0000256" key="4">
    <source>
        <dbReference type="PIRSR" id="PIRSR001434-2"/>
    </source>
</evidence>
<protein>
    <recommendedName>
        <fullName evidence="8">Methionine gamma-lyase</fullName>
    </recommendedName>
</protein>
<dbReference type="PIRSF" id="PIRSF001434">
    <property type="entry name" value="CGS"/>
    <property type="match status" value="1"/>
</dbReference>
<dbReference type="PANTHER" id="PTHR11808:SF80">
    <property type="entry name" value="CYSTATHIONINE GAMMA-LYASE"/>
    <property type="match status" value="1"/>
</dbReference>
<evidence type="ECO:0000313" key="6">
    <source>
        <dbReference type="EMBL" id="GAX83508.1"/>
    </source>
</evidence>
<proteinExistence type="inferred from homology"/>
<dbReference type="Gene3D" id="3.90.1150.10">
    <property type="entry name" value="Aspartate Aminotransferase, domain 1"/>
    <property type="match status" value="1"/>
</dbReference>
<dbReference type="InterPro" id="IPR015422">
    <property type="entry name" value="PyrdxlP-dep_Trfase_small"/>
</dbReference>
<dbReference type="PANTHER" id="PTHR11808">
    <property type="entry name" value="TRANS-SULFURATION ENZYME FAMILY MEMBER"/>
    <property type="match status" value="1"/>
</dbReference>
<name>A0A250XKB7_9CHLO</name>
<dbReference type="STRING" id="1157962.A0A250XKB7"/>